<evidence type="ECO:0000313" key="2">
    <source>
        <dbReference type="Proteomes" id="UP001461498"/>
    </source>
</evidence>
<reference evidence="1 2" key="1">
    <citation type="submission" date="2022-12" db="EMBL/GenBank/DDBJ databases">
        <title>Chromosome-level genome assembly of true bugs.</title>
        <authorList>
            <person name="Ma L."/>
            <person name="Li H."/>
        </authorList>
    </citation>
    <scope>NUCLEOTIDE SEQUENCE [LARGE SCALE GENOMIC DNA]</scope>
    <source>
        <strain evidence="1">Lab_2022b</strain>
    </source>
</reference>
<comment type="caution">
    <text evidence="1">The sequence shown here is derived from an EMBL/GenBank/DDBJ whole genome shotgun (WGS) entry which is preliminary data.</text>
</comment>
<dbReference type="InterPro" id="IPR028082">
    <property type="entry name" value="Peripla_BP_I"/>
</dbReference>
<sequence>MLMYATREEAVHILAAAEDFGLTGENYVWVVTQSVIANQMNPAHQFPVGMLGKCNDIF</sequence>
<protein>
    <submittedName>
        <fullName evidence="1">Uncharacterized protein</fullName>
    </submittedName>
</protein>
<proteinExistence type="predicted"/>
<dbReference type="EMBL" id="JAPXFL010000082">
    <property type="protein sequence ID" value="KAK9496449.1"/>
    <property type="molecule type" value="Genomic_DNA"/>
</dbReference>
<gene>
    <name evidence="1" type="ORF">O3M35_013257</name>
</gene>
<name>A0AAW1CJR2_9HEMI</name>
<keyword evidence="2" id="KW-1185">Reference proteome</keyword>
<dbReference type="SUPFAM" id="SSF53822">
    <property type="entry name" value="Periplasmic binding protein-like I"/>
    <property type="match status" value="1"/>
</dbReference>
<organism evidence="1 2">
    <name type="scientific">Rhynocoris fuscipes</name>
    <dbReference type="NCBI Taxonomy" id="488301"/>
    <lineage>
        <taxon>Eukaryota</taxon>
        <taxon>Metazoa</taxon>
        <taxon>Ecdysozoa</taxon>
        <taxon>Arthropoda</taxon>
        <taxon>Hexapoda</taxon>
        <taxon>Insecta</taxon>
        <taxon>Pterygota</taxon>
        <taxon>Neoptera</taxon>
        <taxon>Paraneoptera</taxon>
        <taxon>Hemiptera</taxon>
        <taxon>Heteroptera</taxon>
        <taxon>Panheteroptera</taxon>
        <taxon>Cimicomorpha</taxon>
        <taxon>Reduviidae</taxon>
        <taxon>Harpactorinae</taxon>
        <taxon>Harpactorini</taxon>
        <taxon>Rhynocoris</taxon>
    </lineage>
</organism>
<dbReference type="Proteomes" id="UP001461498">
    <property type="component" value="Unassembled WGS sequence"/>
</dbReference>
<accession>A0AAW1CJR2</accession>
<dbReference type="AlphaFoldDB" id="A0AAW1CJR2"/>
<dbReference type="Gene3D" id="3.40.50.2300">
    <property type="match status" value="1"/>
</dbReference>
<evidence type="ECO:0000313" key="1">
    <source>
        <dbReference type="EMBL" id="KAK9496449.1"/>
    </source>
</evidence>